<protein>
    <recommendedName>
        <fullName evidence="3">Nucleotidyl transferase AbiEii/AbiGii toxin family protein</fullName>
    </recommendedName>
</protein>
<evidence type="ECO:0000313" key="1">
    <source>
        <dbReference type="EMBL" id="EHL31821.1"/>
    </source>
</evidence>
<organism evidence="1 2">
    <name type="scientific">Legionella drancourtii LLAP12</name>
    <dbReference type="NCBI Taxonomy" id="658187"/>
    <lineage>
        <taxon>Bacteria</taxon>
        <taxon>Pseudomonadati</taxon>
        <taxon>Pseudomonadota</taxon>
        <taxon>Gammaproteobacteria</taxon>
        <taxon>Legionellales</taxon>
        <taxon>Legionellaceae</taxon>
        <taxon>Legionella</taxon>
    </lineage>
</organism>
<dbReference type="InParanoid" id="G9ELI6"/>
<dbReference type="eggNOG" id="COG2253">
    <property type="taxonomic scope" value="Bacteria"/>
</dbReference>
<dbReference type="RefSeq" id="WP_006869932.1">
    <property type="nucleotide sequence ID" value="NZ_JH413808.1"/>
</dbReference>
<dbReference type="EMBL" id="JH413808">
    <property type="protein sequence ID" value="EHL31821.1"/>
    <property type="molecule type" value="Genomic_DNA"/>
</dbReference>
<dbReference type="InterPro" id="IPR014942">
    <property type="entry name" value="AbiEii"/>
</dbReference>
<dbReference type="Gene3D" id="3.10.450.620">
    <property type="entry name" value="JHP933, nucleotidyltransferase-like core domain"/>
    <property type="match status" value="1"/>
</dbReference>
<evidence type="ECO:0008006" key="3">
    <source>
        <dbReference type="Google" id="ProtNLM"/>
    </source>
</evidence>
<keyword evidence="2" id="KW-1185">Reference proteome</keyword>
<dbReference type="AlphaFoldDB" id="G9ELI6"/>
<accession>G9ELI6</accession>
<gene>
    <name evidence="1" type="ORF">LDG_5986</name>
</gene>
<reference evidence="1 2" key="1">
    <citation type="journal article" date="2011" name="BMC Genomics">
        <title>Insight into cross-talk between intra-amoebal pathogens.</title>
        <authorList>
            <person name="Gimenez G."/>
            <person name="Bertelli C."/>
            <person name="Moliner C."/>
            <person name="Robert C."/>
            <person name="Raoult D."/>
            <person name="Fournier P.E."/>
            <person name="Greub G."/>
        </authorList>
    </citation>
    <scope>NUCLEOTIDE SEQUENCE [LARGE SCALE GENOMIC DNA]</scope>
    <source>
        <strain evidence="1 2">LLAP12</strain>
    </source>
</reference>
<evidence type="ECO:0000313" key="2">
    <source>
        <dbReference type="Proteomes" id="UP000002770"/>
    </source>
</evidence>
<dbReference type="OrthoDB" id="9780929at2"/>
<dbReference type="Proteomes" id="UP000002770">
    <property type="component" value="Unassembled WGS sequence"/>
</dbReference>
<dbReference type="Pfam" id="PF08843">
    <property type="entry name" value="AbiEii"/>
    <property type="match status" value="1"/>
</dbReference>
<name>G9ELI6_9GAMM</name>
<proteinExistence type="predicted"/>
<sequence>MPDNFLLNKIKETSDFLDLHESIIEKDYYVTQLIQTLSGIENEYFRLVFCGGTCLAKAHRVVRRMSEDVDFKIQRKSTTDDFSKSHMLKELKTFRLELQSKFSIPNLTASEPVVRNEGKYSRVQFTFPSVFTLNDTLRPHILFEFTLSNICCDVVIRSVMTLMEETFPDLSLFPKSQTHCVAVHETAIEKWVGLTRRIIAIERGSHHDDRSLIRHVYDLNAIELAEPIPDDFLMLAKDIVLTDAQQFKNQNPEYAANPAEEINRSLDLLRTKPIWRERYYDFIENMVFNPDLAADYDKAINVIADLSKRVISFLH</sequence>
<dbReference type="HOGENOM" id="CLU_075553_0_0_6"/>